<evidence type="ECO:0000256" key="2">
    <source>
        <dbReference type="ARBA" id="ARBA00022741"/>
    </source>
</evidence>
<keyword evidence="9" id="KW-1185">Reference proteome</keyword>
<protein>
    <recommendedName>
        <fullName evidence="1">non-specific serine/threonine protein kinase</fullName>
        <ecNumber evidence="1">2.7.11.1</ecNumber>
    </recommendedName>
</protein>
<keyword evidence="5" id="KW-0723">Serine/threonine-protein kinase</keyword>
<feature type="domain" description="Protein kinase" evidence="7">
    <location>
        <begin position="54"/>
        <end position="325"/>
    </location>
</feature>
<dbReference type="EMBL" id="BSXN01000179">
    <property type="protein sequence ID" value="GME67468.1"/>
    <property type="molecule type" value="Genomic_DNA"/>
</dbReference>
<dbReference type="Pfam" id="PF00069">
    <property type="entry name" value="Pkinase"/>
    <property type="match status" value="1"/>
</dbReference>
<comment type="caution">
    <text evidence="8">The sequence shown here is derived from an EMBL/GenBank/DDBJ whole genome shotgun (WGS) entry which is preliminary data.</text>
</comment>
<dbReference type="PROSITE" id="PS00107">
    <property type="entry name" value="PROTEIN_KINASE_ATP"/>
    <property type="match status" value="1"/>
</dbReference>
<dbReference type="GO" id="GO:0005524">
    <property type="term" value="F:ATP binding"/>
    <property type="evidence" value="ECO:0007669"/>
    <property type="project" value="UniProtKB-UniRule"/>
</dbReference>
<dbReference type="InterPro" id="IPR050235">
    <property type="entry name" value="CK1_Ser-Thr_kinase"/>
</dbReference>
<gene>
    <name evidence="8" type="ORF">Cboi02_000088600</name>
</gene>
<feature type="binding site" evidence="4">
    <location>
        <position position="84"/>
    </location>
    <ligand>
        <name>ATP</name>
        <dbReference type="ChEBI" id="CHEBI:30616"/>
    </ligand>
</feature>
<dbReference type="InterPro" id="IPR000719">
    <property type="entry name" value="Prot_kinase_dom"/>
</dbReference>
<evidence type="ECO:0000256" key="1">
    <source>
        <dbReference type="ARBA" id="ARBA00012513"/>
    </source>
</evidence>
<dbReference type="Proteomes" id="UP001165120">
    <property type="component" value="Unassembled WGS sequence"/>
</dbReference>
<feature type="compositionally biased region" description="Polar residues" evidence="6">
    <location>
        <begin position="1"/>
        <end position="25"/>
    </location>
</feature>
<evidence type="ECO:0000256" key="6">
    <source>
        <dbReference type="SAM" id="MobiDB-lite"/>
    </source>
</evidence>
<keyword evidence="5" id="KW-0808">Transferase</keyword>
<dbReference type="GO" id="GO:0004674">
    <property type="term" value="F:protein serine/threonine kinase activity"/>
    <property type="evidence" value="ECO:0007669"/>
    <property type="project" value="UniProtKB-KW"/>
</dbReference>
<dbReference type="InterPro" id="IPR017441">
    <property type="entry name" value="Protein_kinase_ATP_BS"/>
</dbReference>
<accession>A0A9W6WEF5</accession>
<keyword evidence="3 4" id="KW-0067">ATP-binding</keyword>
<feature type="region of interest" description="Disordered" evidence="6">
    <location>
        <begin position="1"/>
        <end position="43"/>
    </location>
</feature>
<dbReference type="GO" id="GO:0030447">
    <property type="term" value="P:filamentous growth"/>
    <property type="evidence" value="ECO:0007669"/>
    <property type="project" value="UniProtKB-ARBA"/>
</dbReference>
<dbReference type="InterPro" id="IPR011009">
    <property type="entry name" value="Kinase-like_dom_sf"/>
</dbReference>
<proteinExistence type="inferred from homology"/>
<dbReference type="SUPFAM" id="SSF56112">
    <property type="entry name" value="Protein kinase-like (PK-like)"/>
    <property type="match status" value="1"/>
</dbReference>
<organism evidence="8 9">
    <name type="scientific">Candida boidinii</name>
    <name type="common">Yeast</name>
    <dbReference type="NCBI Taxonomy" id="5477"/>
    <lineage>
        <taxon>Eukaryota</taxon>
        <taxon>Fungi</taxon>
        <taxon>Dikarya</taxon>
        <taxon>Ascomycota</taxon>
        <taxon>Saccharomycotina</taxon>
        <taxon>Pichiomycetes</taxon>
        <taxon>Pichiales</taxon>
        <taxon>Pichiaceae</taxon>
        <taxon>Ogataea</taxon>
        <taxon>Ogataea/Candida clade</taxon>
    </lineage>
</organism>
<dbReference type="PROSITE" id="PS50011">
    <property type="entry name" value="PROTEIN_KINASE_DOM"/>
    <property type="match status" value="1"/>
</dbReference>
<reference evidence="8" key="1">
    <citation type="submission" date="2023-04" db="EMBL/GenBank/DDBJ databases">
        <title>Candida boidinii NBRC 10035.</title>
        <authorList>
            <person name="Ichikawa N."/>
            <person name="Sato H."/>
            <person name="Tonouchi N."/>
        </authorList>
    </citation>
    <scope>NUCLEOTIDE SEQUENCE</scope>
    <source>
        <strain evidence="8">NBRC 10035</strain>
    </source>
</reference>
<dbReference type="EC" id="2.7.11.1" evidence="1"/>
<dbReference type="PROSITE" id="PS00108">
    <property type="entry name" value="PROTEIN_KINASE_ST"/>
    <property type="match status" value="1"/>
</dbReference>
<name>A0A9W6WEF5_CANBO</name>
<feature type="compositionally biased region" description="Low complexity" evidence="6">
    <location>
        <begin position="26"/>
        <end position="43"/>
    </location>
</feature>
<evidence type="ECO:0000256" key="5">
    <source>
        <dbReference type="RuleBase" id="RU000304"/>
    </source>
</evidence>
<keyword evidence="5" id="KW-0418">Kinase</keyword>
<dbReference type="FunFam" id="1.10.510.10:FF:001123">
    <property type="entry name" value="CK1/CK1/CK1-D protein kinase"/>
    <property type="match status" value="1"/>
</dbReference>
<comment type="similarity">
    <text evidence="5">Belongs to the protein kinase superfamily.</text>
</comment>
<evidence type="ECO:0000259" key="7">
    <source>
        <dbReference type="PROSITE" id="PS50011"/>
    </source>
</evidence>
<sequence>MSNLNNNSQSGSTSSHHQNANNAGTSSSAQHNNTVSSSSSTSTGAGKNIIASHYQISQKIGEGSFGIIFRGYDLLKNNQPVAIKFESRKSEAPQLKDEFRAYKILNSSIHNYLKDPNNSDNHYLSIEGIPSVYYFGQEGYYNILIIQLLGPSLEDLFEWCGRKFSIKTVALIAKQMIERIQFVHENDLVYRDIKPDNFLIGNKPNDDIIYLVDFGMIKQYRNPITKQHIPYRDRKSLSGTARYMSINTHLGREQSRRDDLESMGHVFLYFLKGELPWQGLKAPTNKQKYEKIGEKKQSTPVSELCYKLPHQFADYLNYVRNLRYR</sequence>
<evidence type="ECO:0000256" key="3">
    <source>
        <dbReference type="ARBA" id="ARBA00022840"/>
    </source>
</evidence>
<evidence type="ECO:0000313" key="8">
    <source>
        <dbReference type="EMBL" id="GME67468.1"/>
    </source>
</evidence>
<keyword evidence="2 4" id="KW-0547">Nucleotide-binding</keyword>
<evidence type="ECO:0000256" key="4">
    <source>
        <dbReference type="PROSITE-ProRule" id="PRU10141"/>
    </source>
</evidence>
<dbReference type="AlphaFoldDB" id="A0A9W6WEF5"/>
<dbReference type="SMART" id="SM00220">
    <property type="entry name" value="S_TKc"/>
    <property type="match status" value="1"/>
</dbReference>
<dbReference type="InterPro" id="IPR008271">
    <property type="entry name" value="Ser/Thr_kinase_AS"/>
</dbReference>
<evidence type="ECO:0000313" key="9">
    <source>
        <dbReference type="Proteomes" id="UP001165120"/>
    </source>
</evidence>
<dbReference type="Gene3D" id="1.10.510.10">
    <property type="entry name" value="Transferase(Phosphotransferase) domain 1"/>
    <property type="match status" value="1"/>
</dbReference>
<dbReference type="PANTHER" id="PTHR11909">
    <property type="entry name" value="CASEIN KINASE-RELATED"/>
    <property type="match status" value="1"/>
</dbReference>